<keyword evidence="1" id="KW-1133">Transmembrane helix</keyword>
<dbReference type="EMBL" id="CP112932">
    <property type="protein sequence ID" value="WPY00194.1"/>
    <property type="molecule type" value="Genomic_DNA"/>
</dbReference>
<feature type="transmembrane region" description="Helical" evidence="1">
    <location>
        <begin position="216"/>
        <end position="237"/>
    </location>
</feature>
<feature type="transmembrane region" description="Helical" evidence="1">
    <location>
        <begin position="145"/>
        <end position="169"/>
    </location>
</feature>
<feature type="transmembrane region" description="Helical" evidence="1">
    <location>
        <begin position="20"/>
        <end position="38"/>
    </location>
</feature>
<keyword evidence="1" id="KW-0812">Transmembrane</keyword>
<evidence type="ECO:0000256" key="1">
    <source>
        <dbReference type="SAM" id="Phobius"/>
    </source>
</evidence>
<feature type="transmembrane region" description="Helical" evidence="1">
    <location>
        <begin position="106"/>
        <end position="125"/>
    </location>
</feature>
<proteinExistence type="predicted"/>
<gene>
    <name evidence="2" type="ORF">Trichorick_00065</name>
</gene>
<dbReference type="Proteomes" id="UP001326613">
    <property type="component" value="Chromosome"/>
</dbReference>
<feature type="transmembrane region" description="Helical" evidence="1">
    <location>
        <begin position="249"/>
        <end position="272"/>
    </location>
</feature>
<keyword evidence="1" id="KW-0472">Membrane</keyword>
<keyword evidence="3" id="KW-1185">Reference proteome</keyword>
<protein>
    <submittedName>
        <fullName evidence="2">DUF4153 domain-containing protein</fullName>
    </submittedName>
</protein>
<organism evidence="2 3">
    <name type="scientific">Candidatus Trichorickettsia mobilis</name>
    <dbReference type="NCBI Taxonomy" id="1346319"/>
    <lineage>
        <taxon>Bacteria</taxon>
        <taxon>Pseudomonadati</taxon>
        <taxon>Pseudomonadota</taxon>
        <taxon>Alphaproteobacteria</taxon>
        <taxon>Rickettsiales</taxon>
        <taxon>Rickettsiaceae</taxon>
        <taxon>Rickettsieae</taxon>
        <taxon>Candidatus Trichorickettsia</taxon>
    </lineage>
</organism>
<feature type="transmembrane region" description="Helical" evidence="1">
    <location>
        <begin position="79"/>
        <end position="97"/>
    </location>
</feature>
<feature type="transmembrane region" description="Helical" evidence="1">
    <location>
        <begin position="50"/>
        <end position="67"/>
    </location>
</feature>
<feature type="transmembrane region" description="Helical" evidence="1">
    <location>
        <begin position="346"/>
        <end position="365"/>
    </location>
</feature>
<dbReference type="RefSeq" id="WP_323738289.1">
    <property type="nucleotide sequence ID" value="NZ_CP112932.1"/>
</dbReference>
<reference evidence="2 3" key="1">
    <citation type="submission" date="2022-10" db="EMBL/GenBank/DDBJ databases">
        <title>Host association and intracellularity evolved multiple times independently in the Rickettsiales.</title>
        <authorList>
            <person name="Castelli M."/>
            <person name="Nardi T."/>
            <person name="Gammuto L."/>
            <person name="Bellinzona G."/>
            <person name="Sabaneyeva E."/>
            <person name="Potekhin A."/>
            <person name="Serra V."/>
            <person name="Petroni G."/>
            <person name="Sassera D."/>
        </authorList>
    </citation>
    <scope>NUCLEOTIDE SEQUENCE [LARGE SCALE GENOMIC DNA]</scope>
    <source>
        <strain evidence="2 3">Kr 154-4</strain>
    </source>
</reference>
<feature type="transmembrane region" description="Helical" evidence="1">
    <location>
        <begin position="315"/>
        <end position="334"/>
    </location>
</feature>
<feature type="transmembrane region" description="Helical" evidence="1">
    <location>
        <begin position="176"/>
        <end position="196"/>
    </location>
</feature>
<name>A0ABZ0UVY2_9RICK</name>
<evidence type="ECO:0000313" key="3">
    <source>
        <dbReference type="Proteomes" id="UP001326613"/>
    </source>
</evidence>
<accession>A0ABZ0UVY2</accession>
<evidence type="ECO:0000313" key="2">
    <source>
        <dbReference type="EMBL" id="WPY00194.1"/>
    </source>
</evidence>
<dbReference type="Pfam" id="PF13687">
    <property type="entry name" value="DUF4153"/>
    <property type="match status" value="1"/>
</dbReference>
<sequence length="574" mass="66523">MIKNFIDSNIYQLKKTLCRFSLVILCSVFFTLLALLALLEPTKIIDATDLVRWLLILFCGFFWFLAVKLFAESNNYRDKFYYALSIPIFLLISWYLSTKSTMKPDFIFYFTLILFLSIFVSPFLFKKTDNEIVWSFNYHVYFNLAFTIFVAIVLFLGISFIALTLYILFDIKIPGEFYFGSWIVVSSFFAPIFALFNFTTDCFKKLDYLPLGLKIMMSYICVPLSIIYLIILYIYIIKIMINWQLPDGGIVYLVSGFAGLAISSFVASYPIINQGKNIISYFYHYFFKLMVAPLILMAIAIAARINQYGFTEARYMVLIWLIWLISAIILGLINSRTNTINNMHKVAIILLLIALFSPLSAENVASYSQFNRLTQLLKSKQTDQQRLYEDIYSIVNYMVKSNKVNNLKLLFIDQPNAYINITDPKSLKAEEIVKELGVTDLKHESDFNITFNDFYSYIDDGILIEEYDLLTSISTVRKIIKVNDQQLTVFFEPSTSMLTITNEKTNHVVYFNLENIRQQYIVDIPTKRFIAVESVDRKLRVKLLLTQIGGTIYNQKPTINSLTGLILIKIKDSE</sequence>
<dbReference type="InterPro" id="IPR025291">
    <property type="entry name" value="DUF4153"/>
</dbReference>
<feature type="transmembrane region" description="Helical" evidence="1">
    <location>
        <begin position="278"/>
        <end position="303"/>
    </location>
</feature>